<dbReference type="InterPro" id="IPR001585">
    <property type="entry name" value="TAL/FSA"/>
</dbReference>
<dbReference type="Gene3D" id="3.20.20.70">
    <property type="entry name" value="Aldolase class I"/>
    <property type="match status" value="1"/>
</dbReference>
<dbReference type="RefSeq" id="WP_012162194.1">
    <property type="nucleotide sequence ID" value="NC_009925.1"/>
</dbReference>
<dbReference type="AlphaFoldDB" id="B0CB36"/>
<evidence type="ECO:0000313" key="3">
    <source>
        <dbReference type="Proteomes" id="UP000000268"/>
    </source>
</evidence>
<sequence>MYLFLDTADIKAWDFWLSKGLFYGVTTNPTLLERAHIPCTLDQLQGLATAAFQRGAQEIHLQTWGAEVEDLVRRGTAIAAIDSRVVVKVPITLTGTEAAAQLIQQGIRVTLTGVYAVHQALISAALKADYAAPYLGRMTDLGQDGRQGIISMQRGLTGVKSSTKILVASIRSIEDITALTQQSLDTFTVSPAIAEQLFQVDATIDAALAFEKAAQG</sequence>
<keyword evidence="3" id="KW-1185">Reference proteome</keyword>
<dbReference type="InterPro" id="IPR018225">
    <property type="entry name" value="Transaldolase_AS"/>
</dbReference>
<reference evidence="2 3" key="1">
    <citation type="journal article" date="2008" name="Proc. Natl. Acad. Sci. U.S.A.">
        <title>Niche adaptation and genome expansion in the chlorophyll d-producing cyanobacterium Acaryochloris marina.</title>
        <authorList>
            <person name="Swingley W.D."/>
            <person name="Chen M."/>
            <person name="Cheung P.C."/>
            <person name="Conrad A.L."/>
            <person name="Dejesa L.C."/>
            <person name="Hao J."/>
            <person name="Honchak B.M."/>
            <person name="Karbach L.E."/>
            <person name="Kurdoglu A."/>
            <person name="Lahiri S."/>
            <person name="Mastrian S.D."/>
            <person name="Miyashita H."/>
            <person name="Page L."/>
            <person name="Ramakrishna P."/>
            <person name="Satoh S."/>
            <person name="Sattley W.M."/>
            <person name="Shimada Y."/>
            <person name="Taylor H.L."/>
            <person name="Tomo T."/>
            <person name="Tsuchiya T."/>
            <person name="Wang Z.T."/>
            <person name="Raymond J."/>
            <person name="Mimuro M."/>
            <person name="Blankenship R.E."/>
            <person name="Touchman J.W."/>
        </authorList>
    </citation>
    <scope>NUCLEOTIDE SEQUENCE [LARGE SCALE GENOMIC DNA]</scope>
    <source>
        <strain evidence="3">MBIC 11017</strain>
    </source>
</reference>
<dbReference type="OrthoDB" id="9807051at2"/>
<dbReference type="SUPFAM" id="SSF51569">
    <property type="entry name" value="Aldolase"/>
    <property type="match status" value="1"/>
</dbReference>
<dbReference type="GO" id="GO:0005975">
    <property type="term" value="P:carbohydrate metabolic process"/>
    <property type="evidence" value="ECO:0007669"/>
    <property type="project" value="InterPro"/>
</dbReference>
<dbReference type="PANTHER" id="PTHR10683:SF40">
    <property type="entry name" value="FRUCTOSE-6-PHOSPHATE ALDOLASE 1-RELATED"/>
    <property type="match status" value="1"/>
</dbReference>
<evidence type="ECO:0000313" key="2">
    <source>
        <dbReference type="EMBL" id="ABW26675.1"/>
    </source>
</evidence>
<evidence type="ECO:0000256" key="1">
    <source>
        <dbReference type="ARBA" id="ARBA00023270"/>
    </source>
</evidence>
<gene>
    <name evidence="2" type="ordered locus">AM1_1655</name>
</gene>
<organism evidence="2 3">
    <name type="scientific">Acaryochloris marina (strain MBIC 11017)</name>
    <dbReference type="NCBI Taxonomy" id="329726"/>
    <lineage>
        <taxon>Bacteria</taxon>
        <taxon>Bacillati</taxon>
        <taxon>Cyanobacteriota</taxon>
        <taxon>Cyanophyceae</taxon>
        <taxon>Acaryochloridales</taxon>
        <taxon>Acaryochloridaceae</taxon>
        <taxon>Acaryochloris</taxon>
    </lineage>
</organism>
<dbReference type="KEGG" id="amr:AM1_1655"/>
<dbReference type="InterPro" id="IPR013785">
    <property type="entry name" value="Aldolase_TIM"/>
</dbReference>
<dbReference type="PANTHER" id="PTHR10683">
    <property type="entry name" value="TRANSALDOLASE"/>
    <property type="match status" value="1"/>
</dbReference>
<dbReference type="HOGENOM" id="CLU_079764_1_0_3"/>
<accession>B0CB36</accession>
<proteinExistence type="predicted"/>
<dbReference type="PROSITE" id="PS01054">
    <property type="entry name" value="TRANSALDOLASE_1"/>
    <property type="match status" value="1"/>
</dbReference>
<dbReference type="EMBL" id="CP000828">
    <property type="protein sequence ID" value="ABW26675.1"/>
    <property type="molecule type" value="Genomic_DNA"/>
</dbReference>
<protein>
    <submittedName>
        <fullName evidence="2">Transaldolase, putative</fullName>
    </submittedName>
</protein>
<dbReference type="Proteomes" id="UP000000268">
    <property type="component" value="Chromosome"/>
</dbReference>
<name>B0CB36_ACAM1</name>
<dbReference type="eggNOG" id="COG0176">
    <property type="taxonomic scope" value="Bacteria"/>
</dbReference>
<dbReference type="STRING" id="329726.AM1_1655"/>
<keyword evidence="1" id="KW-0704">Schiff base</keyword>
<dbReference type="Pfam" id="PF00923">
    <property type="entry name" value="TAL_FSA"/>
    <property type="match status" value="1"/>
</dbReference>